<dbReference type="KEGG" id="srn:A4G23_01644"/>
<evidence type="ECO:0000313" key="2">
    <source>
        <dbReference type="EMBL" id="AOT58824.1"/>
    </source>
</evidence>
<sequence>MAASRTGGPTARLATTRARDGLVPSHRGFPNAARMPGDKGGVTPVRASRCHSWS</sequence>
<dbReference type="AlphaFoldDB" id="A0A1D8G041"/>
<organism evidence="2 3">
    <name type="scientific">Streptomyces rubrolavendulae</name>
    <dbReference type="NCBI Taxonomy" id="285473"/>
    <lineage>
        <taxon>Bacteria</taxon>
        <taxon>Bacillati</taxon>
        <taxon>Actinomycetota</taxon>
        <taxon>Actinomycetes</taxon>
        <taxon>Kitasatosporales</taxon>
        <taxon>Streptomycetaceae</taxon>
        <taxon>Streptomyces</taxon>
    </lineage>
</organism>
<evidence type="ECO:0000313" key="3">
    <source>
        <dbReference type="Proteomes" id="UP000095349"/>
    </source>
</evidence>
<keyword evidence="3" id="KW-1185">Reference proteome</keyword>
<dbReference type="GeneID" id="91407055"/>
<dbReference type="Proteomes" id="UP000095349">
    <property type="component" value="Chromosome"/>
</dbReference>
<proteinExistence type="predicted"/>
<accession>A0A1D8G041</accession>
<dbReference type="PATRIC" id="fig|285473.5.peg.1704"/>
<reference evidence="2 3" key="1">
    <citation type="submission" date="2016-09" db="EMBL/GenBank/DDBJ databases">
        <title>Streptomyces rubrolavendulae MJM4426 Genome sequencing and assembly.</title>
        <authorList>
            <person name="Kim J.-G."/>
        </authorList>
    </citation>
    <scope>NUCLEOTIDE SEQUENCE [LARGE SCALE GENOMIC DNA]</scope>
    <source>
        <strain evidence="2 3">MJM4426</strain>
    </source>
</reference>
<dbReference type="RefSeq" id="WP_162887744.1">
    <property type="nucleotide sequence ID" value="NZ_CP017316.1"/>
</dbReference>
<gene>
    <name evidence="2" type="ORF">A4G23_01644</name>
</gene>
<dbReference type="EMBL" id="CP017316">
    <property type="protein sequence ID" value="AOT58824.1"/>
    <property type="molecule type" value="Genomic_DNA"/>
</dbReference>
<name>A0A1D8G041_9ACTN</name>
<protein>
    <submittedName>
        <fullName evidence="2">Uncharacterized protein</fullName>
    </submittedName>
</protein>
<feature type="region of interest" description="Disordered" evidence="1">
    <location>
        <begin position="1"/>
        <end position="54"/>
    </location>
</feature>
<evidence type="ECO:0000256" key="1">
    <source>
        <dbReference type="SAM" id="MobiDB-lite"/>
    </source>
</evidence>